<organism evidence="2 3">
    <name type="scientific">Streptoalloteichus tenebrarius (strain ATCC 17920 / DSM 40477 / JCM 4838 / CBS 697.72 / NBRC 16177 / NCIMB 11028 / NRRL B-12390 / A12253. 1 / ISP 5477)</name>
    <name type="common">Streptomyces tenebrarius</name>
    <dbReference type="NCBI Taxonomy" id="1933"/>
    <lineage>
        <taxon>Bacteria</taxon>
        <taxon>Bacillati</taxon>
        <taxon>Actinomycetota</taxon>
        <taxon>Actinomycetes</taxon>
        <taxon>Pseudonocardiales</taxon>
        <taxon>Pseudonocardiaceae</taxon>
        <taxon>Streptoalloteichus</taxon>
    </lineage>
</organism>
<sequence length="149" mass="16174">MGQVLRNAVWERLDMLTELANRADAPSLLSVARSELPRLTRGWRAVLAAHEPDERGNCPECSTRWRQQKAPCAVWQAAYEHLVAGGLAPRPARHHREARCDAGSSDADTGQTVSRAPGARTVHPPQPGLHRRAAHASPVAPVGHPGTVR</sequence>
<accession>A0ABT1HYI7</accession>
<dbReference type="Proteomes" id="UP001205311">
    <property type="component" value="Unassembled WGS sequence"/>
</dbReference>
<dbReference type="EMBL" id="JAMTCP010000028">
    <property type="protein sequence ID" value="MCP2260573.1"/>
    <property type="molecule type" value="Genomic_DNA"/>
</dbReference>
<evidence type="ECO:0000313" key="3">
    <source>
        <dbReference type="Proteomes" id="UP001205311"/>
    </source>
</evidence>
<evidence type="ECO:0000313" key="2">
    <source>
        <dbReference type="EMBL" id="MCP2260573.1"/>
    </source>
</evidence>
<name>A0ABT1HYI7_STRSD</name>
<proteinExistence type="predicted"/>
<evidence type="ECO:0000256" key="1">
    <source>
        <dbReference type="SAM" id="MobiDB-lite"/>
    </source>
</evidence>
<reference evidence="2 3" key="1">
    <citation type="submission" date="2022-06" db="EMBL/GenBank/DDBJ databases">
        <title>Genomic Encyclopedia of Archaeal and Bacterial Type Strains, Phase II (KMG-II): from individual species to whole genera.</title>
        <authorList>
            <person name="Goeker M."/>
        </authorList>
    </citation>
    <scope>NUCLEOTIDE SEQUENCE [LARGE SCALE GENOMIC DNA]</scope>
    <source>
        <strain evidence="2 3">DSM 40477</strain>
    </source>
</reference>
<keyword evidence="3" id="KW-1185">Reference proteome</keyword>
<feature type="region of interest" description="Disordered" evidence="1">
    <location>
        <begin position="93"/>
        <end position="149"/>
    </location>
</feature>
<protein>
    <submittedName>
        <fullName evidence="2">Uncharacterized protein</fullName>
    </submittedName>
</protein>
<comment type="caution">
    <text evidence="2">The sequence shown here is derived from an EMBL/GenBank/DDBJ whole genome shotgun (WGS) entry which is preliminary data.</text>
</comment>
<gene>
    <name evidence="2" type="ORF">LX15_004291</name>
</gene>